<evidence type="ECO:0000256" key="11">
    <source>
        <dbReference type="SAM" id="Phobius"/>
    </source>
</evidence>
<dbReference type="FunFam" id="3.30.450.20:FF:000099">
    <property type="entry name" value="Sensory box sensor histidine kinase"/>
    <property type="match status" value="1"/>
</dbReference>
<dbReference type="SUPFAM" id="SSF55785">
    <property type="entry name" value="PYP-like sensor domain (PAS domain)"/>
    <property type="match status" value="3"/>
</dbReference>
<dbReference type="SUPFAM" id="SSF55874">
    <property type="entry name" value="ATPase domain of HSP90 chaperone/DNA topoisomerase II/histidine kinase"/>
    <property type="match status" value="1"/>
</dbReference>
<evidence type="ECO:0000259" key="13">
    <source>
        <dbReference type="PROSITE" id="PS50112"/>
    </source>
</evidence>
<dbReference type="InterPro" id="IPR013655">
    <property type="entry name" value="PAS_fold_3"/>
</dbReference>
<keyword evidence="4" id="KW-0597">Phosphoprotein</keyword>
<dbReference type="AlphaFoldDB" id="A0A1W1VF61"/>
<evidence type="ECO:0000313" key="16">
    <source>
        <dbReference type="EMBL" id="SMB91975.1"/>
    </source>
</evidence>
<evidence type="ECO:0000259" key="14">
    <source>
        <dbReference type="PROSITE" id="PS50113"/>
    </source>
</evidence>
<evidence type="ECO:0000256" key="7">
    <source>
        <dbReference type="ARBA" id="ARBA00022777"/>
    </source>
</evidence>
<dbReference type="PROSITE" id="PS50113">
    <property type="entry name" value="PAC"/>
    <property type="match status" value="1"/>
</dbReference>
<evidence type="ECO:0000256" key="5">
    <source>
        <dbReference type="ARBA" id="ARBA00022679"/>
    </source>
</evidence>
<feature type="coiled-coil region" evidence="10">
    <location>
        <begin position="827"/>
        <end position="865"/>
    </location>
</feature>
<feature type="domain" description="CHASE" evidence="15">
    <location>
        <begin position="119"/>
        <end position="211"/>
    </location>
</feature>
<dbReference type="OrthoDB" id="8552871at2"/>
<dbReference type="GO" id="GO:0016020">
    <property type="term" value="C:membrane"/>
    <property type="evidence" value="ECO:0007669"/>
    <property type="project" value="UniProtKB-SubCell"/>
</dbReference>
<dbReference type="CDD" id="cd00130">
    <property type="entry name" value="PAS"/>
    <property type="match status" value="3"/>
</dbReference>
<dbReference type="Gene3D" id="3.30.450.350">
    <property type="entry name" value="CHASE domain"/>
    <property type="match status" value="1"/>
</dbReference>
<dbReference type="InterPro" id="IPR000700">
    <property type="entry name" value="PAS-assoc_C"/>
</dbReference>
<dbReference type="Gene3D" id="3.30.450.20">
    <property type="entry name" value="PAS domain"/>
    <property type="match status" value="3"/>
</dbReference>
<comment type="subcellular location">
    <subcellularLocation>
        <location evidence="2">Membrane</location>
    </subcellularLocation>
</comment>
<gene>
    <name evidence="16" type="ORF">SAMN00790413_01386</name>
</gene>
<keyword evidence="7" id="KW-0418">Kinase</keyword>
<dbReference type="PROSITE" id="PS50839">
    <property type="entry name" value="CHASE"/>
    <property type="match status" value="1"/>
</dbReference>
<evidence type="ECO:0000313" key="17">
    <source>
        <dbReference type="Proteomes" id="UP000192582"/>
    </source>
</evidence>
<dbReference type="SMART" id="SM00387">
    <property type="entry name" value="HATPase_c"/>
    <property type="match status" value="1"/>
</dbReference>
<dbReference type="SMART" id="SM00091">
    <property type="entry name" value="PAS"/>
    <property type="match status" value="3"/>
</dbReference>
<dbReference type="PROSITE" id="PS50109">
    <property type="entry name" value="HIS_KIN"/>
    <property type="match status" value="1"/>
</dbReference>
<feature type="domain" description="PAC" evidence="14">
    <location>
        <begin position="382"/>
        <end position="434"/>
    </location>
</feature>
<dbReference type="GO" id="GO:0030295">
    <property type="term" value="F:protein kinase activator activity"/>
    <property type="evidence" value="ECO:0007669"/>
    <property type="project" value="TreeGrafter"/>
</dbReference>
<dbReference type="InterPro" id="IPR003594">
    <property type="entry name" value="HATPase_dom"/>
</dbReference>
<keyword evidence="9 11" id="KW-0472">Membrane</keyword>
<accession>A0A1W1VF61</accession>
<evidence type="ECO:0000259" key="12">
    <source>
        <dbReference type="PROSITE" id="PS50109"/>
    </source>
</evidence>
<keyword evidence="10" id="KW-0175">Coiled coil</keyword>
<dbReference type="SUPFAM" id="SSF47384">
    <property type="entry name" value="Homodimeric domain of signal transducing histidine kinase"/>
    <property type="match status" value="1"/>
</dbReference>
<evidence type="ECO:0000256" key="10">
    <source>
        <dbReference type="SAM" id="Coils"/>
    </source>
</evidence>
<dbReference type="InterPro" id="IPR005467">
    <property type="entry name" value="His_kinase_dom"/>
</dbReference>
<comment type="catalytic activity">
    <reaction evidence="1">
        <text>ATP + protein L-histidine = ADP + protein N-phospho-L-histidine.</text>
        <dbReference type="EC" id="2.7.13.3"/>
    </reaction>
</comment>
<dbReference type="SMART" id="SM01079">
    <property type="entry name" value="CHASE"/>
    <property type="match status" value="1"/>
</dbReference>
<dbReference type="InterPro" id="IPR013767">
    <property type="entry name" value="PAS_fold"/>
</dbReference>
<dbReference type="Pfam" id="PF02518">
    <property type="entry name" value="HATPase_c"/>
    <property type="match status" value="1"/>
</dbReference>
<dbReference type="PANTHER" id="PTHR42878">
    <property type="entry name" value="TWO-COMPONENT HISTIDINE KINASE"/>
    <property type="match status" value="1"/>
</dbReference>
<dbReference type="GO" id="GO:0000156">
    <property type="term" value="F:phosphorelay response regulator activity"/>
    <property type="evidence" value="ECO:0007669"/>
    <property type="project" value="TreeGrafter"/>
</dbReference>
<dbReference type="RefSeq" id="WP_084048862.1">
    <property type="nucleotide sequence ID" value="NZ_FWWU01000009.1"/>
</dbReference>
<feature type="domain" description="Histidine kinase" evidence="12">
    <location>
        <begin position="872"/>
        <end position="1086"/>
    </location>
</feature>
<dbReference type="Pfam" id="PF00512">
    <property type="entry name" value="HisKA"/>
    <property type="match status" value="1"/>
</dbReference>
<dbReference type="PRINTS" id="PR00344">
    <property type="entry name" value="BCTRLSENSOR"/>
</dbReference>
<organism evidence="16 17">
    <name type="scientific">Deinococcus hopiensis KR-140</name>
    <dbReference type="NCBI Taxonomy" id="695939"/>
    <lineage>
        <taxon>Bacteria</taxon>
        <taxon>Thermotogati</taxon>
        <taxon>Deinococcota</taxon>
        <taxon>Deinococci</taxon>
        <taxon>Deinococcales</taxon>
        <taxon>Deinococcaceae</taxon>
        <taxon>Deinococcus</taxon>
    </lineage>
</organism>
<dbReference type="CDD" id="cd00082">
    <property type="entry name" value="HisKA"/>
    <property type="match status" value="1"/>
</dbReference>
<dbReference type="Pfam" id="PF03924">
    <property type="entry name" value="CHASE"/>
    <property type="match status" value="1"/>
</dbReference>
<dbReference type="GO" id="GO:0000155">
    <property type="term" value="F:phosphorelay sensor kinase activity"/>
    <property type="evidence" value="ECO:0007669"/>
    <property type="project" value="InterPro"/>
</dbReference>
<dbReference type="InterPro" id="IPR035965">
    <property type="entry name" value="PAS-like_dom_sf"/>
</dbReference>
<evidence type="ECO:0000259" key="15">
    <source>
        <dbReference type="PROSITE" id="PS50839"/>
    </source>
</evidence>
<dbReference type="NCBIfam" id="TIGR00229">
    <property type="entry name" value="sensory_box"/>
    <property type="match status" value="2"/>
</dbReference>
<feature type="domain" description="PAS" evidence="13">
    <location>
        <begin position="319"/>
        <end position="370"/>
    </location>
</feature>
<evidence type="ECO:0000256" key="6">
    <source>
        <dbReference type="ARBA" id="ARBA00022692"/>
    </source>
</evidence>
<evidence type="ECO:0000256" key="9">
    <source>
        <dbReference type="ARBA" id="ARBA00023136"/>
    </source>
</evidence>
<dbReference type="Pfam" id="PF13188">
    <property type="entry name" value="PAS_8"/>
    <property type="match status" value="1"/>
</dbReference>
<dbReference type="Gene3D" id="3.30.565.10">
    <property type="entry name" value="Histidine kinase-like ATPase, C-terminal domain"/>
    <property type="match status" value="1"/>
</dbReference>
<dbReference type="PROSITE" id="PS50112">
    <property type="entry name" value="PAS"/>
    <property type="match status" value="1"/>
</dbReference>
<dbReference type="EC" id="2.7.13.3" evidence="3"/>
<name>A0A1W1VF61_9DEIO</name>
<evidence type="ECO:0000256" key="2">
    <source>
        <dbReference type="ARBA" id="ARBA00004370"/>
    </source>
</evidence>
<dbReference type="InterPro" id="IPR036890">
    <property type="entry name" value="HATPase_C_sf"/>
</dbReference>
<dbReference type="Proteomes" id="UP000192582">
    <property type="component" value="Unassembled WGS sequence"/>
</dbReference>
<dbReference type="EMBL" id="FWWU01000009">
    <property type="protein sequence ID" value="SMB91975.1"/>
    <property type="molecule type" value="Genomic_DNA"/>
</dbReference>
<dbReference type="FunFam" id="1.10.287.130:FF:000070">
    <property type="entry name" value="Histidine kinase sensor protein"/>
    <property type="match status" value="1"/>
</dbReference>
<dbReference type="SMART" id="SM00086">
    <property type="entry name" value="PAC"/>
    <property type="match status" value="3"/>
</dbReference>
<dbReference type="Pfam" id="PF00989">
    <property type="entry name" value="PAS"/>
    <property type="match status" value="1"/>
</dbReference>
<dbReference type="SMART" id="SM00388">
    <property type="entry name" value="HisKA"/>
    <property type="match status" value="1"/>
</dbReference>
<keyword evidence="6 11" id="KW-0812">Transmembrane</keyword>
<dbReference type="InterPro" id="IPR006189">
    <property type="entry name" value="CHASE_dom"/>
</dbReference>
<keyword evidence="8 11" id="KW-1133">Transmembrane helix</keyword>
<protein>
    <recommendedName>
        <fullName evidence="3">histidine kinase</fullName>
        <ecNumber evidence="3">2.7.13.3</ecNumber>
    </recommendedName>
</protein>
<dbReference type="Pfam" id="PF08447">
    <property type="entry name" value="PAS_3"/>
    <property type="match status" value="1"/>
</dbReference>
<dbReference type="InterPro" id="IPR001610">
    <property type="entry name" value="PAC"/>
</dbReference>
<dbReference type="InterPro" id="IPR036097">
    <property type="entry name" value="HisK_dim/P_sf"/>
</dbReference>
<keyword evidence="5" id="KW-0808">Transferase</keyword>
<evidence type="ECO:0000256" key="3">
    <source>
        <dbReference type="ARBA" id="ARBA00012438"/>
    </source>
</evidence>
<dbReference type="PANTHER" id="PTHR42878:SF15">
    <property type="entry name" value="BACTERIOPHYTOCHROME"/>
    <property type="match status" value="1"/>
</dbReference>
<dbReference type="SUPFAM" id="SSF55781">
    <property type="entry name" value="GAF domain-like"/>
    <property type="match status" value="1"/>
</dbReference>
<reference evidence="16 17" key="1">
    <citation type="submission" date="2017-04" db="EMBL/GenBank/DDBJ databases">
        <authorList>
            <person name="Afonso C.L."/>
            <person name="Miller P.J."/>
            <person name="Scott M.A."/>
            <person name="Spackman E."/>
            <person name="Goraichik I."/>
            <person name="Dimitrov K.M."/>
            <person name="Suarez D.L."/>
            <person name="Swayne D.E."/>
        </authorList>
    </citation>
    <scope>NUCLEOTIDE SEQUENCE [LARGE SCALE GENOMIC DNA]</scope>
    <source>
        <strain evidence="16 17">KR-140</strain>
    </source>
</reference>
<dbReference type="STRING" id="695939.SAMN00790413_01386"/>
<evidence type="ECO:0000256" key="4">
    <source>
        <dbReference type="ARBA" id="ARBA00022553"/>
    </source>
</evidence>
<dbReference type="Gene3D" id="1.10.287.130">
    <property type="match status" value="1"/>
</dbReference>
<proteinExistence type="predicted"/>
<evidence type="ECO:0000256" key="8">
    <source>
        <dbReference type="ARBA" id="ARBA00022989"/>
    </source>
</evidence>
<dbReference type="FunFam" id="3.30.565.10:FF:000006">
    <property type="entry name" value="Sensor histidine kinase WalK"/>
    <property type="match status" value="1"/>
</dbReference>
<dbReference type="GO" id="GO:0006355">
    <property type="term" value="P:regulation of DNA-templated transcription"/>
    <property type="evidence" value="ECO:0007669"/>
    <property type="project" value="InterPro"/>
</dbReference>
<dbReference type="InterPro" id="IPR003661">
    <property type="entry name" value="HisK_dim/P_dom"/>
</dbReference>
<keyword evidence="17" id="KW-1185">Reference proteome</keyword>
<dbReference type="InterPro" id="IPR042240">
    <property type="entry name" value="CHASE_sf"/>
</dbReference>
<dbReference type="InterPro" id="IPR000014">
    <property type="entry name" value="PAS"/>
</dbReference>
<feature type="transmembrane region" description="Helical" evidence="11">
    <location>
        <begin position="270"/>
        <end position="291"/>
    </location>
</feature>
<dbReference type="InterPro" id="IPR050351">
    <property type="entry name" value="BphY/WalK/GraS-like"/>
</dbReference>
<evidence type="ECO:0000256" key="1">
    <source>
        <dbReference type="ARBA" id="ARBA00000085"/>
    </source>
</evidence>
<dbReference type="InterPro" id="IPR004358">
    <property type="entry name" value="Sig_transdc_His_kin-like_C"/>
</dbReference>
<dbReference type="GO" id="GO:0007234">
    <property type="term" value="P:osmosensory signaling via phosphorelay pathway"/>
    <property type="evidence" value="ECO:0007669"/>
    <property type="project" value="TreeGrafter"/>
</dbReference>
<sequence>MRAAVLPPHRRLPLAVMLLVLLLSLFAAALLNSFVLAQQQARFDRDVKRYTDTLSERLAAYEALLRGTRAFWQVQGQTPEDQPGEAEFAAYARHLGIGERSGDVLALGFSRWGETLGGSPRAVVSRIAPLSSTNRTVLGFDMLGEAVRREAILRVRARGGLQASRPLRLVQRGPDGQPLRGMLLFLPVQEGASFGGVVYVALRLDRLLSSLVPTGTERSVQVRVRAGGELLGTLHSNAETAFHQTVRLNAAGLPWELEVSAPNTFGRDPVAALPVVVLIAGMLVAGLAFLLMQSQVRARERAERATRTLAESRVSLERSRAEFEAIFQAIQDAAAFADGGGQVRQVNRALSRQFGHAPDALIGQPLDRLHVDRRLARHSTFQALTTPYRRADGSLFWGEAQRSEVVAAGGEVLGLLEVVRDVTGRLEAERAVQAEERRSRAVLDAIPHIVWVSDAQGRITDVNAHHRERLGEDRVRERVHSEDREAYDRMWAAAYGTHAQTSCEVRLLVGGAPGERAYRWFVLRVAATRDEGGAGEVSEWVASASDIHDRLLAERLAQRNEERYRGVLEGMPQIVWLADGGGQPTYFNQRWEEYVGPERAHAGFLNLLHPEDRPEYQRRWMEAVRANRPFEDEHRLLGHGDRYRTFVTRGLPVRGAGGQVLEWVGTSTDVDDQVYAEAAARLLADVSERLSARTVDLLGDQVGHYRAALDLITGRMVERAGLWGMTPRLTLLATSRGHPDQFSPDLHAQVRSALEEVVRSEDPVFAGQGNYPALHELNAAGAVLYPLMGRDGSVRGVLGLAYRQPASDRDHELAYELAKRFATALDNDALRAQAEAANTALQALNQSLEERVAVRTLELQEANRELEAFSYSVSHDLRTPLRHIVGFGDLLRKDLGEGLSPKGERYLGVITDAAARMSQLIDDLLEFSRMGRQELRRGPVDLSAVVRDAWQNLEPDRAGRDVALTVGELPTVQGDAALLSQVFANLLSNALKYTRTREQARVDVSAHLQGAEVTLTVRDNGVGFDPKYTDKLFGVFQRLHRAEEFEGTGIGLANVRRIVLRHGGRVRAEAVPGEGAAFHVTLPLGGPGGDVNE</sequence>